<feature type="active site" description="Proton donor/acceptor" evidence="2">
    <location>
        <position position="180"/>
    </location>
</feature>
<dbReference type="PANTHER" id="PTHR48100">
    <property type="entry name" value="BROAD-SPECIFICITY PHOSPHATASE YOR283W-RELATED"/>
    <property type="match status" value="1"/>
</dbReference>
<dbReference type="InterPro" id="IPR029033">
    <property type="entry name" value="His_PPase_superfam"/>
</dbReference>
<dbReference type="Pfam" id="PF00300">
    <property type="entry name" value="His_Phos_1"/>
    <property type="match status" value="1"/>
</dbReference>
<organism evidence="5 6">
    <name type="scientific">Phoenix dactylifera</name>
    <name type="common">Date palm</name>
    <dbReference type="NCBI Taxonomy" id="42345"/>
    <lineage>
        <taxon>Eukaryota</taxon>
        <taxon>Viridiplantae</taxon>
        <taxon>Streptophyta</taxon>
        <taxon>Embryophyta</taxon>
        <taxon>Tracheophyta</taxon>
        <taxon>Spermatophyta</taxon>
        <taxon>Magnoliopsida</taxon>
        <taxon>Liliopsida</taxon>
        <taxon>Arecaceae</taxon>
        <taxon>Coryphoideae</taxon>
        <taxon>Phoeniceae</taxon>
        <taxon>Phoenix</taxon>
    </lineage>
</organism>
<evidence type="ECO:0000313" key="6">
    <source>
        <dbReference type="RefSeq" id="XP_008783144.1"/>
    </source>
</evidence>
<dbReference type="InterPro" id="IPR013078">
    <property type="entry name" value="His_Pase_superF_clade-1"/>
</dbReference>
<proteinExistence type="inferred from homology"/>
<dbReference type="AlphaFoldDB" id="A0A8B7BQC0"/>
<evidence type="ECO:0000256" key="4">
    <source>
        <dbReference type="SAM" id="MobiDB-lite"/>
    </source>
</evidence>
<comment type="similarity">
    <text evidence="1">Belongs to the phosphoglycerate mutase family.</text>
</comment>
<dbReference type="GO" id="GO:0016791">
    <property type="term" value="F:phosphatase activity"/>
    <property type="evidence" value="ECO:0007669"/>
    <property type="project" value="TreeGrafter"/>
</dbReference>
<dbReference type="Gene3D" id="3.40.50.1240">
    <property type="entry name" value="Phosphoglycerate mutase-like"/>
    <property type="match status" value="1"/>
</dbReference>
<dbReference type="OrthoDB" id="354304at2759"/>
<keyword evidence="5" id="KW-1185">Reference proteome</keyword>
<protein>
    <submittedName>
        <fullName evidence="6">Probable 2-carboxy-D-arabinitol-1-phosphatase</fullName>
    </submittedName>
</protein>
<evidence type="ECO:0000256" key="3">
    <source>
        <dbReference type="PIRSR" id="PIRSR613078-2"/>
    </source>
</evidence>
<feature type="binding site" evidence="3">
    <location>
        <position position="156"/>
    </location>
    <ligand>
        <name>substrate</name>
    </ligand>
</feature>
<sequence length="306" mass="33970">MGSASLVVGPPPGSLRPRKPHRRPRPRPLLSLSGCSSSHPDASSRSNGKLENLTTQIQKGSNDVPAEGQLESQVRVTGGAYDFQRATTSLTNELLSSSKKVTLVRHGLSSWNEESRVQGSSNLSILTDTGARQAEKCRNALVSISFDVCFSSPISRAKTTAEIIWHGREQPLVFLDSLKEAHLFFLEGMTNADAKTKYPKLYTTWREDPANFHVDGIYPIRRLWVTAREAWKEILSTPGENVLVVTHKSILRALICTALGLGPERFRAIDVNNGGISIFTFNRRGEAMLQCLNMTAHMYSNHMYQY</sequence>
<name>A0A8B7BQC0_PHODC</name>
<dbReference type="RefSeq" id="XP_008783144.1">
    <property type="nucleotide sequence ID" value="XM_008784922.4"/>
</dbReference>
<gene>
    <name evidence="6" type="primary">LOC103702476</name>
</gene>
<dbReference type="CDD" id="cd07067">
    <property type="entry name" value="HP_PGM_like"/>
    <property type="match status" value="1"/>
</dbReference>
<feature type="region of interest" description="Disordered" evidence="4">
    <location>
        <begin position="1"/>
        <end position="50"/>
    </location>
</feature>
<evidence type="ECO:0000256" key="1">
    <source>
        <dbReference type="ARBA" id="ARBA00038362"/>
    </source>
</evidence>
<dbReference type="PANTHER" id="PTHR48100:SF27">
    <property type="entry name" value="OS01G0237100 PROTEIN"/>
    <property type="match status" value="1"/>
</dbReference>
<reference evidence="5" key="1">
    <citation type="journal article" date="2019" name="Nat. Commun.">
        <title>Genome-wide association mapping of date palm fruit traits.</title>
        <authorList>
            <person name="Hazzouri K.M."/>
            <person name="Gros-Balthazard M."/>
            <person name="Flowers J.M."/>
            <person name="Copetti D."/>
            <person name="Lemansour A."/>
            <person name="Lebrun M."/>
            <person name="Masmoudi K."/>
            <person name="Ferrand S."/>
            <person name="Dhar M.I."/>
            <person name="Fresquez Z.A."/>
            <person name="Rosas U."/>
            <person name="Zhang J."/>
            <person name="Talag J."/>
            <person name="Lee S."/>
            <person name="Kudrna D."/>
            <person name="Powell R.F."/>
            <person name="Leitch I.J."/>
            <person name="Krueger R.R."/>
            <person name="Wing R.A."/>
            <person name="Amiri K.M.A."/>
            <person name="Purugganan M.D."/>
        </authorList>
    </citation>
    <scope>NUCLEOTIDE SEQUENCE [LARGE SCALE GENOMIC DNA]</scope>
    <source>
        <strain evidence="5">cv. Khalas</strain>
    </source>
</reference>
<reference evidence="6" key="2">
    <citation type="submission" date="2025-08" db="UniProtKB">
        <authorList>
            <consortium name="RefSeq"/>
        </authorList>
    </citation>
    <scope>IDENTIFICATION</scope>
    <source>
        <tissue evidence="6">Young leaves</tissue>
    </source>
</reference>
<feature type="active site" description="Tele-phosphohistidine intermediate" evidence="2">
    <location>
        <position position="106"/>
    </location>
</feature>
<dbReference type="GeneID" id="103702476"/>
<dbReference type="Proteomes" id="UP000228380">
    <property type="component" value="Chromosome 8"/>
</dbReference>
<dbReference type="SUPFAM" id="SSF53254">
    <property type="entry name" value="Phosphoglycerate mutase-like"/>
    <property type="match status" value="1"/>
</dbReference>
<feature type="compositionally biased region" description="Polar residues" evidence="4">
    <location>
        <begin position="41"/>
        <end position="50"/>
    </location>
</feature>
<dbReference type="SMART" id="SM00855">
    <property type="entry name" value="PGAM"/>
    <property type="match status" value="1"/>
</dbReference>
<feature type="binding site" evidence="3">
    <location>
        <begin position="105"/>
        <end position="112"/>
    </location>
    <ligand>
        <name>substrate</name>
    </ligand>
</feature>
<feature type="compositionally biased region" description="Low complexity" evidence="4">
    <location>
        <begin position="28"/>
        <end position="40"/>
    </location>
</feature>
<dbReference type="KEGG" id="pda:103702476"/>
<evidence type="ECO:0000256" key="2">
    <source>
        <dbReference type="PIRSR" id="PIRSR613078-1"/>
    </source>
</evidence>
<evidence type="ECO:0000313" key="5">
    <source>
        <dbReference type="Proteomes" id="UP000228380"/>
    </source>
</evidence>
<accession>A0A8B7BQC0</accession>
<feature type="compositionally biased region" description="Basic residues" evidence="4">
    <location>
        <begin position="16"/>
        <end position="26"/>
    </location>
</feature>
<dbReference type="InterPro" id="IPR050275">
    <property type="entry name" value="PGM_Phosphatase"/>
</dbReference>